<comment type="caution">
    <text evidence="5">The sequence shown here is derived from an EMBL/GenBank/DDBJ whole genome shotgun (WGS) entry which is preliminary data.</text>
</comment>
<dbReference type="CDD" id="cd04458">
    <property type="entry name" value="CSP_CDS"/>
    <property type="match status" value="1"/>
</dbReference>
<dbReference type="InterPro" id="IPR011129">
    <property type="entry name" value="CSD"/>
</dbReference>
<dbReference type="GO" id="GO:0051252">
    <property type="term" value="P:regulation of RNA metabolic process"/>
    <property type="evidence" value="ECO:0007669"/>
    <property type="project" value="UniProtKB-ARBA"/>
</dbReference>
<dbReference type="PROSITE" id="PS00352">
    <property type="entry name" value="CSD_1"/>
    <property type="match status" value="1"/>
</dbReference>
<dbReference type="InterPro" id="IPR019844">
    <property type="entry name" value="CSD_CS"/>
</dbReference>
<accession>A0A0R2FYC3</accession>
<dbReference type="Gene3D" id="2.40.50.140">
    <property type="entry name" value="Nucleic acid-binding proteins"/>
    <property type="match status" value="1"/>
</dbReference>
<dbReference type="AlphaFoldDB" id="A0A0R2FYC3"/>
<dbReference type="GO" id="GO:0003676">
    <property type="term" value="F:nucleic acid binding"/>
    <property type="evidence" value="ECO:0007669"/>
    <property type="project" value="InterPro"/>
</dbReference>
<dbReference type="GO" id="GO:0010468">
    <property type="term" value="P:regulation of gene expression"/>
    <property type="evidence" value="ECO:0007669"/>
    <property type="project" value="UniProtKB-ARBA"/>
</dbReference>
<evidence type="ECO:0000256" key="2">
    <source>
        <dbReference type="ARBA" id="ARBA00022490"/>
    </source>
</evidence>
<dbReference type="SMART" id="SM00357">
    <property type="entry name" value="CSP"/>
    <property type="match status" value="1"/>
</dbReference>
<sequence length="85" mass="9620">MNMLNFSLVNYQEGCVYLLTGTVHFFEKDEGYGFITPDDNEQDIFVHFSAIKTEGYKTLAEGQRVEFAVAMGKRGPQAVNVHLLQ</sequence>
<dbReference type="PROSITE" id="PS51857">
    <property type="entry name" value="CSD_2"/>
    <property type="match status" value="1"/>
</dbReference>
<dbReference type="PRINTS" id="PR00050">
    <property type="entry name" value="COLDSHOCK"/>
</dbReference>
<dbReference type="SUPFAM" id="SSF50249">
    <property type="entry name" value="Nucleic acid-binding proteins"/>
    <property type="match status" value="1"/>
</dbReference>
<reference evidence="5 6" key="1">
    <citation type="journal article" date="2015" name="Genome Announc.">
        <title>Expanding the biotechnology potential of lactobacilli through comparative genomics of 213 strains and associated genera.</title>
        <authorList>
            <person name="Sun Z."/>
            <person name="Harris H.M."/>
            <person name="McCann A."/>
            <person name="Guo C."/>
            <person name="Argimon S."/>
            <person name="Zhang W."/>
            <person name="Yang X."/>
            <person name="Jeffery I.B."/>
            <person name="Cooney J.C."/>
            <person name="Kagawa T.F."/>
            <person name="Liu W."/>
            <person name="Song Y."/>
            <person name="Salvetti E."/>
            <person name="Wrobel A."/>
            <person name="Rasinkangas P."/>
            <person name="Parkhill J."/>
            <person name="Rea M.C."/>
            <person name="O'Sullivan O."/>
            <person name="Ritari J."/>
            <person name="Douillard F.P."/>
            <person name="Paul Ross R."/>
            <person name="Yang R."/>
            <person name="Briner A.E."/>
            <person name="Felis G.E."/>
            <person name="de Vos W.M."/>
            <person name="Barrangou R."/>
            <person name="Klaenhammer T.R."/>
            <person name="Caufield P.W."/>
            <person name="Cui Y."/>
            <person name="Zhang H."/>
            <person name="O'Toole P.W."/>
        </authorList>
    </citation>
    <scope>NUCLEOTIDE SEQUENCE [LARGE SCALE GENOMIC DNA]</scope>
    <source>
        <strain evidence="5 6">ATCC 27304</strain>
    </source>
</reference>
<feature type="domain" description="CSD" evidence="4">
    <location>
        <begin position="18"/>
        <end position="83"/>
    </location>
</feature>
<dbReference type="Proteomes" id="UP000051727">
    <property type="component" value="Unassembled WGS sequence"/>
</dbReference>
<evidence type="ECO:0000259" key="4">
    <source>
        <dbReference type="PROSITE" id="PS51857"/>
    </source>
</evidence>
<dbReference type="FunFam" id="2.40.50.140:FF:000006">
    <property type="entry name" value="Cold shock protein CspC"/>
    <property type="match status" value="1"/>
</dbReference>
<dbReference type="PATRIC" id="fig|1618.3.peg.904"/>
<dbReference type="InterPro" id="IPR002059">
    <property type="entry name" value="CSP_DNA-bd"/>
</dbReference>
<comment type="subcellular location">
    <subcellularLocation>
        <location evidence="1 3">Cytoplasm</location>
    </subcellularLocation>
</comment>
<gene>
    <name evidence="5" type="ORF">IV36_GL000895</name>
</gene>
<name>A0A0R2FYC3_9LACO</name>
<evidence type="ECO:0000256" key="1">
    <source>
        <dbReference type="ARBA" id="ARBA00004496"/>
    </source>
</evidence>
<dbReference type="STRING" id="1618.IV36_GL000895"/>
<dbReference type="InterPro" id="IPR012340">
    <property type="entry name" value="NA-bd_OB-fold"/>
</dbReference>
<dbReference type="InterPro" id="IPR050181">
    <property type="entry name" value="Cold_shock_domain"/>
</dbReference>
<dbReference type="Gene3D" id="6.20.370.130">
    <property type="match status" value="1"/>
</dbReference>
<dbReference type="PANTHER" id="PTHR11544">
    <property type="entry name" value="COLD SHOCK DOMAIN CONTAINING PROTEINS"/>
    <property type="match status" value="1"/>
</dbReference>
<proteinExistence type="predicted"/>
<dbReference type="Pfam" id="PF00313">
    <property type="entry name" value="CSD"/>
    <property type="match status" value="1"/>
</dbReference>
<dbReference type="EMBL" id="JQAR01000002">
    <property type="protein sequence ID" value="KRN33160.1"/>
    <property type="molecule type" value="Genomic_DNA"/>
</dbReference>
<dbReference type="GO" id="GO:0005737">
    <property type="term" value="C:cytoplasm"/>
    <property type="evidence" value="ECO:0007669"/>
    <property type="project" value="UniProtKB-SubCell"/>
</dbReference>
<evidence type="ECO:0000256" key="3">
    <source>
        <dbReference type="RuleBase" id="RU000408"/>
    </source>
</evidence>
<protein>
    <recommendedName>
        <fullName evidence="4">CSD domain-containing protein</fullName>
    </recommendedName>
</protein>
<evidence type="ECO:0000313" key="6">
    <source>
        <dbReference type="Proteomes" id="UP000051727"/>
    </source>
</evidence>
<organism evidence="5 6">
    <name type="scientific">Liquorilactobacillus mali</name>
    <dbReference type="NCBI Taxonomy" id="1618"/>
    <lineage>
        <taxon>Bacteria</taxon>
        <taxon>Bacillati</taxon>
        <taxon>Bacillota</taxon>
        <taxon>Bacilli</taxon>
        <taxon>Lactobacillales</taxon>
        <taxon>Lactobacillaceae</taxon>
        <taxon>Liquorilactobacillus</taxon>
    </lineage>
</organism>
<keyword evidence="2" id="KW-0963">Cytoplasm</keyword>
<evidence type="ECO:0000313" key="5">
    <source>
        <dbReference type="EMBL" id="KRN33160.1"/>
    </source>
</evidence>